<evidence type="ECO:0000259" key="9">
    <source>
        <dbReference type="Pfam" id="PF07715"/>
    </source>
</evidence>
<evidence type="ECO:0000256" key="6">
    <source>
        <dbReference type="ARBA" id="ARBA00023237"/>
    </source>
</evidence>
<keyword evidence="11" id="KW-1185">Reference proteome</keyword>
<dbReference type="InterPro" id="IPR023997">
    <property type="entry name" value="TonB-dep_OMP_SusC/RagA_CS"/>
</dbReference>
<protein>
    <submittedName>
        <fullName evidence="10">TonB-dependent receptor</fullName>
    </submittedName>
</protein>
<organism evidence="10 11">
    <name type="scientific">Flavobacterium agrisoli</name>
    <dbReference type="NCBI Taxonomy" id="2793066"/>
    <lineage>
        <taxon>Bacteria</taxon>
        <taxon>Pseudomonadati</taxon>
        <taxon>Bacteroidota</taxon>
        <taxon>Flavobacteriia</taxon>
        <taxon>Flavobacteriales</taxon>
        <taxon>Flavobacteriaceae</taxon>
        <taxon>Flavobacterium</taxon>
    </lineage>
</organism>
<dbReference type="SUPFAM" id="SSF56935">
    <property type="entry name" value="Porins"/>
    <property type="match status" value="1"/>
</dbReference>
<evidence type="ECO:0000313" key="11">
    <source>
        <dbReference type="Proteomes" id="UP000609172"/>
    </source>
</evidence>
<dbReference type="Gene3D" id="2.60.40.1120">
    <property type="entry name" value="Carboxypeptidase-like, regulatory domain"/>
    <property type="match status" value="1"/>
</dbReference>
<dbReference type="InterPro" id="IPR037066">
    <property type="entry name" value="Plug_dom_sf"/>
</dbReference>
<dbReference type="InterPro" id="IPR012910">
    <property type="entry name" value="Plug_dom"/>
</dbReference>
<feature type="signal peptide" evidence="8">
    <location>
        <begin position="1"/>
        <end position="31"/>
    </location>
</feature>
<evidence type="ECO:0000256" key="5">
    <source>
        <dbReference type="ARBA" id="ARBA00023136"/>
    </source>
</evidence>
<feature type="chain" id="PRO_5037025780" evidence="8">
    <location>
        <begin position="32"/>
        <end position="1037"/>
    </location>
</feature>
<dbReference type="InterPro" id="IPR008969">
    <property type="entry name" value="CarboxyPept-like_regulatory"/>
</dbReference>
<dbReference type="PROSITE" id="PS52016">
    <property type="entry name" value="TONB_DEPENDENT_REC_3"/>
    <property type="match status" value="1"/>
</dbReference>
<dbReference type="InterPro" id="IPR036942">
    <property type="entry name" value="Beta-barrel_TonB_sf"/>
</dbReference>
<accession>A0A934UKS6</accession>
<evidence type="ECO:0000256" key="4">
    <source>
        <dbReference type="ARBA" id="ARBA00022692"/>
    </source>
</evidence>
<reference evidence="10" key="1">
    <citation type="submission" date="2020-12" db="EMBL/GenBank/DDBJ databases">
        <title>Bacterial novel species Flavobacterium sp. SE-1-e isolated from soil.</title>
        <authorList>
            <person name="Jung H.-Y."/>
        </authorList>
    </citation>
    <scope>NUCLEOTIDE SEQUENCE</scope>
    <source>
        <strain evidence="10">SE-1-e</strain>
    </source>
</reference>
<name>A0A934UKS6_9FLAO</name>
<proteinExistence type="inferred from homology"/>
<dbReference type="NCBIfam" id="TIGR04057">
    <property type="entry name" value="SusC_RagA_signa"/>
    <property type="match status" value="1"/>
</dbReference>
<gene>
    <name evidence="10" type="ORF">I5M07_13040</name>
</gene>
<evidence type="ECO:0000256" key="1">
    <source>
        <dbReference type="ARBA" id="ARBA00004571"/>
    </source>
</evidence>
<dbReference type="Gene3D" id="2.170.130.10">
    <property type="entry name" value="TonB-dependent receptor, plug domain"/>
    <property type="match status" value="1"/>
</dbReference>
<dbReference type="InterPro" id="IPR039426">
    <property type="entry name" value="TonB-dep_rcpt-like"/>
</dbReference>
<keyword evidence="5 7" id="KW-0472">Membrane</keyword>
<dbReference type="RefSeq" id="WP_200106887.1">
    <property type="nucleotide sequence ID" value="NZ_JAEHFV010000006.1"/>
</dbReference>
<dbReference type="EMBL" id="JAEHFV010000006">
    <property type="protein sequence ID" value="MBK0370755.1"/>
    <property type="molecule type" value="Genomic_DNA"/>
</dbReference>
<keyword evidence="4 7" id="KW-0812">Transmembrane</keyword>
<comment type="similarity">
    <text evidence="7">Belongs to the TonB-dependent receptor family.</text>
</comment>
<dbReference type="NCBIfam" id="TIGR04056">
    <property type="entry name" value="OMP_RagA_SusC"/>
    <property type="match status" value="1"/>
</dbReference>
<evidence type="ECO:0000256" key="7">
    <source>
        <dbReference type="PROSITE-ProRule" id="PRU01360"/>
    </source>
</evidence>
<evidence type="ECO:0000256" key="2">
    <source>
        <dbReference type="ARBA" id="ARBA00022448"/>
    </source>
</evidence>
<dbReference type="Proteomes" id="UP000609172">
    <property type="component" value="Unassembled WGS sequence"/>
</dbReference>
<keyword evidence="8" id="KW-0732">Signal</keyword>
<evidence type="ECO:0000256" key="8">
    <source>
        <dbReference type="SAM" id="SignalP"/>
    </source>
</evidence>
<evidence type="ECO:0000313" key="10">
    <source>
        <dbReference type="EMBL" id="MBK0370755.1"/>
    </source>
</evidence>
<keyword evidence="2 7" id="KW-0813">Transport</keyword>
<dbReference type="InterPro" id="IPR023996">
    <property type="entry name" value="TonB-dep_OMP_SusC/RagA"/>
</dbReference>
<dbReference type="AlphaFoldDB" id="A0A934UKS6"/>
<dbReference type="GO" id="GO:0009279">
    <property type="term" value="C:cell outer membrane"/>
    <property type="evidence" value="ECO:0007669"/>
    <property type="project" value="UniProtKB-SubCell"/>
</dbReference>
<dbReference type="SUPFAM" id="SSF49464">
    <property type="entry name" value="Carboxypeptidase regulatory domain-like"/>
    <property type="match status" value="1"/>
</dbReference>
<dbReference type="Gene3D" id="2.40.170.20">
    <property type="entry name" value="TonB-dependent receptor, beta-barrel domain"/>
    <property type="match status" value="1"/>
</dbReference>
<keyword evidence="10" id="KW-0675">Receptor</keyword>
<keyword evidence="3 7" id="KW-1134">Transmembrane beta strand</keyword>
<sequence length="1037" mass="113284">MNFKNQLKSRLKYNYVFYTFLCLLLGVQANAQSGQGITISGKVTDASGLALPGVNVIEKGTTNGASSDFEGSYKITVSNKNATLVFSYLGFKNQEIALGGKTNISVTLAEESNALNEVVVVGYGTVKKSDVTGAVSTIKPEAITERNVVNPLEAIQGSTPGVQISSSSGRSGDGYKMVIRGNNSLLQGSGPLYVVDGVPTDNIDFLNPQDIARMDVLKDASSAAIYGSRGASGVVIIATKSGTSAKAGMNVSFETSYGTKTAARLPEMMSGDQWWLFHQTAYLSANPTTQTPANLASLAGNQSPLLVSRANSGYNFDWYDAVLKNGMTANNYINLSGRAENGLSYNMAFGIQSDKGLIDNDSTDKYNFKLGVNHRINDKFSTGANITVARVETQLGSDLAMQDAFRFSPLLSPYAVDANGNETKDLFFQPGKLTYPDGSWAINKTSTVNPLMEIANSSQTRNYWQTIGNVYFQYQILDWMSFKTNFSTGVLNSAEEKAYGAQTNAGVALSNKNSASIKNIENFNYTWDNQIDIKHTFNDVHDFSALLLQSVYSNRDKNAYMYSNNQPFDVGTNNMGSGVQTSYQMTSFYSKNTLSSYAVRLNYGYKDKYLITASTRWDGSSVLSEDNKWASFPSVAVGWNISKESFLANSNAVSNLKLRASFGYTGNDNVAAYTTQALLDQQTFIANGANMVAGWRSKNLANQALTWEKTREFNVGLDFGFLSNRISGSVDVYDRLSDKLIYEQKLPYETGWDKTFANVGSVSNKGIEVALTTKNIKTNLVDWETSFTFTKNTNRLESIYNQDQVSDIGNKLILGSELNPNYNYVFDGVWQESQAAEAASYGMAPGQAKPKDLNGDGKFNADDRTVIGNANPDWQGSIYSKLRVGQFDLNFSILASEGQTVLSTFHQNFADVSDRGRQKIAMDFFIPTNSAGLTANASNTNPRPGPVATGAGTFWSSGFGYYREVSYVKIKNISLGYTFNADLLDKLKMSNLRIYVNVLDPFVFTDFDGYDPEWAGAAFGINRPASVTTQLGLSVKF</sequence>
<comment type="caution">
    <text evidence="10">The sequence shown here is derived from an EMBL/GenBank/DDBJ whole genome shotgun (WGS) entry which is preliminary data.</text>
</comment>
<comment type="subcellular location">
    <subcellularLocation>
        <location evidence="1 7">Cell outer membrane</location>
        <topology evidence="1 7">Multi-pass membrane protein</topology>
    </subcellularLocation>
</comment>
<evidence type="ECO:0000256" key="3">
    <source>
        <dbReference type="ARBA" id="ARBA00022452"/>
    </source>
</evidence>
<keyword evidence="6 7" id="KW-0998">Cell outer membrane</keyword>
<dbReference type="Pfam" id="PF07715">
    <property type="entry name" value="Plug"/>
    <property type="match status" value="1"/>
</dbReference>
<feature type="domain" description="TonB-dependent receptor plug" evidence="9">
    <location>
        <begin position="128"/>
        <end position="234"/>
    </location>
</feature>
<dbReference type="Pfam" id="PF13715">
    <property type="entry name" value="CarbopepD_reg_2"/>
    <property type="match status" value="1"/>
</dbReference>